<sequence length="128" mass="13033">MQRAEEQMIQQMAPTAYDEAVRRNEKIQARKRHEEEWRIQTLAIAHERTSVHGNTASVSKIPSTAQKGPKYHSRSGSKHGSGGGGTYSGGGSSSNDSDGGGFSGGSTGDSGSSGDSGGCGDGGGGCGD</sequence>
<evidence type="ECO:0000313" key="3">
    <source>
        <dbReference type="Proteomes" id="UP000191500"/>
    </source>
</evidence>
<name>A0A1V6UI81_9EURO</name>
<gene>
    <name evidence="2" type="ORF">PENCOP_c009G00386</name>
</gene>
<dbReference type="EMBL" id="MDDG01000009">
    <property type="protein sequence ID" value="OQE37959.1"/>
    <property type="molecule type" value="Genomic_DNA"/>
</dbReference>
<feature type="compositionally biased region" description="Gly residues" evidence="1">
    <location>
        <begin position="79"/>
        <end position="108"/>
    </location>
</feature>
<evidence type="ECO:0000313" key="2">
    <source>
        <dbReference type="EMBL" id="OQE37959.1"/>
    </source>
</evidence>
<reference evidence="3" key="1">
    <citation type="journal article" date="2017" name="Nat. Microbiol.">
        <title>Global analysis of biosynthetic gene clusters reveals vast potential of secondary metabolite production in Penicillium species.</title>
        <authorList>
            <person name="Nielsen J.C."/>
            <person name="Grijseels S."/>
            <person name="Prigent S."/>
            <person name="Ji B."/>
            <person name="Dainat J."/>
            <person name="Nielsen K.F."/>
            <person name="Frisvad J.C."/>
            <person name="Workman M."/>
            <person name="Nielsen J."/>
        </authorList>
    </citation>
    <scope>NUCLEOTIDE SEQUENCE [LARGE SCALE GENOMIC DNA]</scope>
    <source>
        <strain evidence="3">IBT 31321</strain>
    </source>
</reference>
<dbReference type="AlphaFoldDB" id="A0A1V6UI81"/>
<proteinExistence type="predicted"/>
<feature type="region of interest" description="Disordered" evidence="1">
    <location>
        <begin position="44"/>
        <end position="128"/>
    </location>
</feature>
<dbReference type="Proteomes" id="UP000191500">
    <property type="component" value="Unassembled WGS sequence"/>
</dbReference>
<keyword evidence="3" id="KW-1185">Reference proteome</keyword>
<feature type="compositionally biased region" description="Polar residues" evidence="1">
    <location>
        <begin position="51"/>
        <end position="66"/>
    </location>
</feature>
<comment type="caution">
    <text evidence="2">The sequence shown here is derived from an EMBL/GenBank/DDBJ whole genome shotgun (WGS) entry which is preliminary data.</text>
</comment>
<accession>A0A1V6UI81</accession>
<evidence type="ECO:0000256" key="1">
    <source>
        <dbReference type="SAM" id="MobiDB-lite"/>
    </source>
</evidence>
<protein>
    <submittedName>
        <fullName evidence="2">Uncharacterized protein</fullName>
    </submittedName>
</protein>
<feature type="compositionally biased region" description="Gly residues" evidence="1">
    <location>
        <begin position="114"/>
        <end position="128"/>
    </location>
</feature>
<organism evidence="2 3">
    <name type="scientific">Penicillium coprophilum</name>
    <dbReference type="NCBI Taxonomy" id="36646"/>
    <lineage>
        <taxon>Eukaryota</taxon>
        <taxon>Fungi</taxon>
        <taxon>Dikarya</taxon>
        <taxon>Ascomycota</taxon>
        <taxon>Pezizomycotina</taxon>
        <taxon>Eurotiomycetes</taxon>
        <taxon>Eurotiomycetidae</taxon>
        <taxon>Eurotiales</taxon>
        <taxon>Aspergillaceae</taxon>
        <taxon>Penicillium</taxon>
    </lineage>
</organism>
<feature type="region of interest" description="Disordered" evidence="1">
    <location>
        <begin position="1"/>
        <end position="21"/>
    </location>
</feature>